<keyword evidence="2 3" id="KW-1133">Transmembrane helix</keyword>
<evidence type="ECO:0000256" key="2">
    <source>
        <dbReference type="ARBA" id="ARBA00022989"/>
    </source>
</evidence>
<keyword evidence="1 3" id="KW-0812">Transmembrane</keyword>
<dbReference type="Gene3D" id="1.10.1760.20">
    <property type="match status" value="1"/>
</dbReference>
<dbReference type="PANTHER" id="PTHR37815">
    <property type="entry name" value="UPF0397 PROTEIN BC_2624-RELATED"/>
    <property type="match status" value="1"/>
</dbReference>
<dbReference type="Pfam" id="PF07155">
    <property type="entry name" value="ECF-ribofla_trS"/>
    <property type="match status" value="1"/>
</dbReference>
<organism evidence="4 5">
    <name type="scientific">Weissella ceti</name>
    <dbReference type="NCBI Taxonomy" id="759620"/>
    <lineage>
        <taxon>Bacteria</taxon>
        <taxon>Bacillati</taxon>
        <taxon>Bacillota</taxon>
        <taxon>Bacilli</taxon>
        <taxon>Lactobacillales</taxon>
        <taxon>Lactobacillaceae</taxon>
        <taxon>Weissella</taxon>
    </lineage>
</organism>
<dbReference type="InterPro" id="IPR009825">
    <property type="entry name" value="ECF_substrate-spec-like"/>
</dbReference>
<reference evidence="4 5" key="1">
    <citation type="submission" date="2022-10" db="EMBL/GenBank/DDBJ databases">
        <title>Weissella fermenti sp. nov., isolated from fermented cabbage.</title>
        <authorList>
            <person name="Lee J.K."/>
            <person name="Baek J.H."/>
            <person name="Choi D.G."/>
            <person name="Kim J.M."/>
            <person name="Jeon C.O."/>
        </authorList>
    </citation>
    <scope>NUCLEOTIDE SEQUENCE [LARGE SCALE GENOMIC DNA]</scope>
    <source>
        <strain evidence="4 5">KACC 18534</strain>
    </source>
</reference>
<comment type="caution">
    <text evidence="4">The sequence shown here is derived from an EMBL/GenBank/DDBJ whole genome shotgun (WGS) entry which is preliminary data.</text>
</comment>
<accession>A0ABT3E2W9</accession>
<feature type="transmembrane region" description="Helical" evidence="3">
    <location>
        <begin position="6"/>
        <end position="25"/>
    </location>
</feature>
<dbReference type="RefSeq" id="WP_213408664.1">
    <property type="nucleotide sequence ID" value="NZ_CP074441.1"/>
</dbReference>
<name>A0ABT3E2W9_9LACO</name>
<dbReference type="PANTHER" id="PTHR37815:SF3">
    <property type="entry name" value="UPF0397 PROTEIN SPR0429"/>
    <property type="match status" value="1"/>
</dbReference>
<feature type="transmembrane region" description="Helical" evidence="3">
    <location>
        <begin position="74"/>
        <end position="98"/>
    </location>
</feature>
<evidence type="ECO:0000256" key="1">
    <source>
        <dbReference type="ARBA" id="ARBA00022692"/>
    </source>
</evidence>
<dbReference type="NCBIfam" id="NF010182">
    <property type="entry name" value="PRK13661.1"/>
    <property type="match status" value="1"/>
</dbReference>
<dbReference type="EMBL" id="JAOZFE010000001">
    <property type="protein sequence ID" value="MCW0952599.1"/>
    <property type="molecule type" value="Genomic_DNA"/>
</dbReference>
<protein>
    <submittedName>
        <fullName evidence="4">ECF-type riboflavin transporter substrate-binding protein</fullName>
    </submittedName>
</protein>
<evidence type="ECO:0000313" key="5">
    <source>
        <dbReference type="Proteomes" id="UP001526225"/>
    </source>
</evidence>
<gene>
    <name evidence="4" type="ORF">OIT44_00625</name>
</gene>
<feature type="transmembrane region" description="Helical" evidence="3">
    <location>
        <begin position="110"/>
        <end position="129"/>
    </location>
</feature>
<evidence type="ECO:0000313" key="4">
    <source>
        <dbReference type="EMBL" id="MCW0952599.1"/>
    </source>
</evidence>
<evidence type="ECO:0000256" key="3">
    <source>
        <dbReference type="SAM" id="Phobius"/>
    </source>
</evidence>
<feature type="transmembrane region" description="Helical" evidence="3">
    <location>
        <begin position="149"/>
        <end position="170"/>
    </location>
</feature>
<keyword evidence="5" id="KW-1185">Reference proteome</keyword>
<sequence length="174" mass="18917">MTVVKKGGLIILGTLCVVLVGRLLLLDVGVDNVQGSLSYAALTIFALLSGAILTPIVAFLAHFLSDSLTYTTVWWTWIVADGVFGLMLGLIATRLNLLKQPITLQRAIQFNIWQGIANILVWGVIAPLGDALVYKSDWLYVLNQGLTAAGLNFLVIGIFGTAFIYGYHFFKNKA</sequence>
<feature type="transmembrane region" description="Helical" evidence="3">
    <location>
        <begin position="37"/>
        <end position="62"/>
    </location>
</feature>
<dbReference type="Proteomes" id="UP001526225">
    <property type="component" value="Unassembled WGS sequence"/>
</dbReference>
<proteinExistence type="predicted"/>
<keyword evidence="3" id="KW-0472">Membrane</keyword>